<dbReference type="Gene3D" id="1.20.120.1810">
    <property type="match status" value="1"/>
</dbReference>
<dbReference type="NCBIfam" id="TIGR02937">
    <property type="entry name" value="sigma70-ECF"/>
    <property type="match status" value="1"/>
</dbReference>
<organism evidence="7 8">
    <name type="scientific">Cuneatibacter caecimuris</name>
    <dbReference type="NCBI Taxonomy" id="1796618"/>
    <lineage>
        <taxon>Bacteria</taxon>
        <taxon>Bacillati</taxon>
        <taxon>Bacillota</taxon>
        <taxon>Clostridia</taxon>
        <taxon>Lachnospirales</taxon>
        <taxon>Lachnospiraceae</taxon>
        <taxon>Cuneatibacter</taxon>
    </lineage>
</organism>
<keyword evidence="1" id="KW-0749">Sporulation</keyword>
<dbReference type="OrthoDB" id="9809557at2"/>
<dbReference type="InterPro" id="IPR050239">
    <property type="entry name" value="Sigma-70_RNA_pol_init_factors"/>
</dbReference>
<dbReference type="GO" id="GO:0030435">
    <property type="term" value="P:sporulation resulting in formation of a cellular spore"/>
    <property type="evidence" value="ECO:0007669"/>
    <property type="project" value="UniProtKB-KW"/>
</dbReference>
<keyword evidence="4" id="KW-0238">DNA-binding</keyword>
<dbReference type="InterPro" id="IPR036388">
    <property type="entry name" value="WH-like_DNA-bd_sf"/>
</dbReference>
<dbReference type="PANTHER" id="PTHR30603">
    <property type="entry name" value="RNA POLYMERASE SIGMA FACTOR RPO"/>
    <property type="match status" value="1"/>
</dbReference>
<dbReference type="InterPro" id="IPR014322">
    <property type="entry name" value="RNA_pol_sigma-B/F/G"/>
</dbReference>
<dbReference type="RefSeq" id="WP_130432960.1">
    <property type="nucleotide sequence ID" value="NZ_SGXF01000001.1"/>
</dbReference>
<keyword evidence="8" id="KW-1185">Reference proteome</keyword>
<dbReference type="NCBIfam" id="TIGR02980">
    <property type="entry name" value="SigBFG"/>
    <property type="match status" value="1"/>
</dbReference>
<dbReference type="InterPro" id="IPR000943">
    <property type="entry name" value="RNA_pol_sigma70"/>
</dbReference>
<evidence type="ECO:0000256" key="4">
    <source>
        <dbReference type="ARBA" id="ARBA00023125"/>
    </source>
</evidence>
<name>A0A4Q7PPT6_9FIRM</name>
<dbReference type="AlphaFoldDB" id="A0A4Q7PPT6"/>
<dbReference type="InterPro" id="IPR007627">
    <property type="entry name" value="RNA_pol_sigma70_r2"/>
</dbReference>
<dbReference type="SUPFAM" id="SSF88946">
    <property type="entry name" value="Sigma2 domain of RNA polymerase sigma factors"/>
    <property type="match status" value="1"/>
</dbReference>
<proteinExistence type="predicted"/>
<dbReference type="PRINTS" id="PR00046">
    <property type="entry name" value="SIGMA70FCT"/>
</dbReference>
<evidence type="ECO:0000259" key="6">
    <source>
        <dbReference type="PROSITE" id="PS00715"/>
    </source>
</evidence>
<protein>
    <submittedName>
        <fullName evidence="7">RNA polymerase sporulation-specific sigma factor</fullName>
    </submittedName>
</protein>
<dbReference type="InterPro" id="IPR014284">
    <property type="entry name" value="RNA_pol_sigma-70_dom"/>
</dbReference>
<dbReference type="GO" id="GO:0006352">
    <property type="term" value="P:DNA-templated transcription initiation"/>
    <property type="evidence" value="ECO:0007669"/>
    <property type="project" value="InterPro"/>
</dbReference>
<feature type="domain" description="RNA polymerase sigma-70" evidence="6">
    <location>
        <begin position="46"/>
        <end position="59"/>
    </location>
</feature>
<dbReference type="GO" id="GO:0003677">
    <property type="term" value="F:DNA binding"/>
    <property type="evidence" value="ECO:0007669"/>
    <property type="project" value="UniProtKB-KW"/>
</dbReference>
<evidence type="ECO:0000256" key="2">
    <source>
        <dbReference type="ARBA" id="ARBA00023015"/>
    </source>
</evidence>
<dbReference type="PANTHER" id="PTHR30603:SF19">
    <property type="entry name" value="RNA POLYMERASE SIGMA-F FACTOR"/>
    <property type="match status" value="1"/>
</dbReference>
<dbReference type="GO" id="GO:0016987">
    <property type="term" value="F:sigma factor activity"/>
    <property type="evidence" value="ECO:0007669"/>
    <property type="project" value="UniProtKB-KW"/>
</dbReference>
<dbReference type="CDD" id="cd06171">
    <property type="entry name" value="Sigma70_r4"/>
    <property type="match status" value="1"/>
</dbReference>
<dbReference type="Pfam" id="PF04545">
    <property type="entry name" value="Sigma70_r4"/>
    <property type="match status" value="1"/>
</dbReference>
<dbReference type="InterPro" id="IPR013325">
    <property type="entry name" value="RNA_pol_sigma_r2"/>
</dbReference>
<dbReference type="NCBIfam" id="NF004052">
    <property type="entry name" value="PRK05572.1"/>
    <property type="match status" value="1"/>
</dbReference>
<dbReference type="InterPro" id="IPR007624">
    <property type="entry name" value="RNA_pol_sigma70_r3"/>
</dbReference>
<comment type="caution">
    <text evidence="7">The sequence shown here is derived from an EMBL/GenBank/DDBJ whole genome shotgun (WGS) entry which is preliminary data.</text>
</comment>
<dbReference type="Pfam" id="PF04539">
    <property type="entry name" value="Sigma70_r3"/>
    <property type="match status" value="1"/>
</dbReference>
<evidence type="ECO:0000256" key="1">
    <source>
        <dbReference type="ARBA" id="ARBA00022969"/>
    </source>
</evidence>
<evidence type="ECO:0000313" key="8">
    <source>
        <dbReference type="Proteomes" id="UP000292927"/>
    </source>
</evidence>
<keyword evidence="3" id="KW-0731">Sigma factor</keyword>
<dbReference type="Gene3D" id="1.10.10.10">
    <property type="entry name" value="Winged helix-like DNA-binding domain superfamily/Winged helix DNA-binding domain"/>
    <property type="match status" value="2"/>
</dbReference>
<dbReference type="Pfam" id="PF04542">
    <property type="entry name" value="Sigma70_r2"/>
    <property type="match status" value="1"/>
</dbReference>
<dbReference type="InterPro" id="IPR007630">
    <property type="entry name" value="RNA_pol_sigma70_r4"/>
</dbReference>
<dbReference type="PROSITE" id="PS00715">
    <property type="entry name" value="SIGMA70_1"/>
    <property type="match status" value="1"/>
</dbReference>
<dbReference type="EMBL" id="SGXF01000001">
    <property type="protein sequence ID" value="RZT02515.1"/>
    <property type="molecule type" value="Genomic_DNA"/>
</dbReference>
<reference evidence="7 8" key="1">
    <citation type="submission" date="2019-02" db="EMBL/GenBank/DDBJ databases">
        <title>Genomic Encyclopedia of Type Strains, Phase IV (KMG-IV): sequencing the most valuable type-strain genomes for metagenomic binning, comparative biology and taxonomic classification.</title>
        <authorList>
            <person name="Goeker M."/>
        </authorList>
    </citation>
    <scope>NUCLEOTIDE SEQUENCE [LARGE SCALE GENOMIC DNA]</scope>
    <source>
        <strain evidence="7 8">DSM 29486</strain>
    </source>
</reference>
<evidence type="ECO:0000256" key="5">
    <source>
        <dbReference type="ARBA" id="ARBA00023163"/>
    </source>
</evidence>
<keyword evidence="2" id="KW-0805">Transcription regulation</keyword>
<keyword evidence="5" id="KW-0804">Transcription</keyword>
<sequence>MDHTMELIQTAHAGDKQARDQLVEENMGLIWSVVRRFLGRGYEPEDLFQIGSIGLMKAIDGFDTSFEVRFSTYAIPKITGEIKRFIRDDGMIKVSRTLKENGWKAAQASEHLKQQLGRDATLEEIAAETGITVEDLAMAMEANIEIDSIYKTVYQGDGKEIYLVDKLEDSGREREQLLDSMVLKQLLEELPPEDAAIIRMRYFGEKTQTEVAKRLGISQVQVSRREKKILQKMRKQFLQG</sequence>
<dbReference type="SUPFAM" id="SSF88659">
    <property type="entry name" value="Sigma3 and sigma4 domains of RNA polymerase sigma factors"/>
    <property type="match status" value="2"/>
</dbReference>
<accession>A0A4Q7PPT6</accession>
<evidence type="ECO:0000313" key="7">
    <source>
        <dbReference type="EMBL" id="RZT02515.1"/>
    </source>
</evidence>
<evidence type="ECO:0000256" key="3">
    <source>
        <dbReference type="ARBA" id="ARBA00023082"/>
    </source>
</evidence>
<dbReference type="InterPro" id="IPR013324">
    <property type="entry name" value="RNA_pol_sigma_r3/r4-like"/>
</dbReference>
<dbReference type="Proteomes" id="UP000292927">
    <property type="component" value="Unassembled WGS sequence"/>
</dbReference>
<gene>
    <name evidence="7" type="ORF">EV209_0634</name>
</gene>